<feature type="coiled-coil region" evidence="1">
    <location>
        <begin position="74"/>
        <end position="130"/>
    </location>
</feature>
<evidence type="ECO:0000313" key="3">
    <source>
        <dbReference type="Proteomes" id="UP001378960"/>
    </source>
</evidence>
<evidence type="ECO:0000256" key="1">
    <source>
        <dbReference type="SAM" id="Coils"/>
    </source>
</evidence>
<dbReference type="EMBL" id="BTGB01000005">
    <property type="protein sequence ID" value="GMM47129.1"/>
    <property type="molecule type" value="Genomic_DNA"/>
</dbReference>
<dbReference type="Proteomes" id="UP001378960">
    <property type="component" value="Unassembled WGS sequence"/>
</dbReference>
<keyword evidence="3" id="KW-1185">Reference proteome</keyword>
<proteinExistence type="predicted"/>
<name>A0AAV5R6M4_PICKL</name>
<reference evidence="2 3" key="1">
    <citation type="journal article" date="2023" name="Elife">
        <title>Identification of key yeast species and microbe-microbe interactions impacting larval growth of Drosophila in the wild.</title>
        <authorList>
            <person name="Mure A."/>
            <person name="Sugiura Y."/>
            <person name="Maeda R."/>
            <person name="Honda K."/>
            <person name="Sakurai N."/>
            <person name="Takahashi Y."/>
            <person name="Watada M."/>
            <person name="Katoh T."/>
            <person name="Gotoh A."/>
            <person name="Gotoh Y."/>
            <person name="Taniguchi I."/>
            <person name="Nakamura K."/>
            <person name="Hayashi T."/>
            <person name="Katayama T."/>
            <person name="Uemura T."/>
            <person name="Hattori Y."/>
        </authorList>
    </citation>
    <scope>NUCLEOTIDE SEQUENCE [LARGE SCALE GENOMIC DNA]</scope>
    <source>
        <strain evidence="2 3">PK-24</strain>
    </source>
</reference>
<gene>
    <name evidence="2" type="ORF">DAPK24_037040</name>
</gene>
<accession>A0AAV5R6M4</accession>
<protein>
    <submittedName>
        <fullName evidence="2">Uncharacterized protein</fullName>
    </submittedName>
</protein>
<comment type="caution">
    <text evidence="2">The sequence shown here is derived from an EMBL/GenBank/DDBJ whole genome shotgun (WGS) entry which is preliminary data.</text>
</comment>
<organism evidence="2 3">
    <name type="scientific">Pichia kluyveri</name>
    <name type="common">Yeast</name>
    <dbReference type="NCBI Taxonomy" id="36015"/>
    <lineage>
        <taxon>Eukaryota</taxon>
        <taxon>Fungi</taxon>
        <taxon>Dikarya</taxon>
        <taxon>Ascomycota</taxon>
        <taxon>Saccharomycotina</taxon>
        <taxon>Pichiomycetes</taxon>
        <taxon>Pichiales</taxon>
        <taxon>Pichiaceae</taxon>
        <taxon>Pichia</taxon>
    </lineage>
</organism>
<evidence type="ECO:0000313" key="2">
    <source>
        <dbReference type="EMBL" id="GMM47129.1"/>
    </source>
</evidence>
<dbReference type="AlphaFoldDB" id="A0AAV5R6M4"/>
<keyword evidence="1" id="KW-0175">Coiled coil</keyword>
<sequence length="131" mass="14760">MSVTEHDHDHSSILRVSGDSLESITLRSDLAARSSFLVGTLLEGVGVIEPSPSGSTTVELSDVIQTGISDTEYLEQWKERLEKEVDECEKQQLVQEETVDKTTELLQQMDSQLLRNIEDVQKELKRLESLM</sequence>